<keyword evidence="2" id="KW-0732">Signal</keyword>
<sequence>MLNLLLVALLVQHSAADSLASSTPPTSTLSAEAPSSTASTVKQRTSHPAAGKLSLGIIGNSTTIHVHLGQETASTKAAALRKGDSSLTDLSPSIAPTAGLTTITTVIRKTTATSSAQLADILQGNLRINEAGNWNSSRRESKAETIYSSPNTNQISKHATPTTPHTSNANTSPAPIPSPYTSPSSPIPEQTAINLTCQQLQKRTPPSCEPGSKGNQFCKTNYPCNPTLHHFETCQDKQCRCLPIPCQQNKPDACTNLPQQCSQDEYPQCILEPFLYGNQTVCQCRPKQPGCLVLPNPHKFCQERLTCAGGRQSTSHDVNLVYPAFPQCSTGDEWEAFPLGKCVCREFTCTVPAAGGDLEFCGGYVRCGEGMKAGCLPKVTVEDMKGGKGFCACGKG</sequence>
<accession>A0A179FXE6</accession>
<proteinExistence type="predicted"/>
<comment type="caution">
    <text evidence="3">The sequence shown here is derived from an EMBL/GenBank/DDBJ whole genome shotgun (WGS) entry which is preliminary data.</text>
</comment>
<feature type="compositionally biased region" description="Polar residues" evidence="1">
    <location>
        <begin position="146"/>
        <end position="170"/>
    </location>
</feature>
<protein>
    <recommendedName>
        <fullName evidence="5">EB domain-containing protein</fullName>
    </recommendedName>
</protein>
<feature type="compositionally biased region" description="Low complexity" evidence="1">
    <location>
        <begin position="19"/>
        <end position="40"/>
    </location>
</feature>
<evidence type="ECO:0000313" key="4">
    <source>
        <dbReference type="Proteomes" id="UP000078397"/>
    </source>
</evidence>
<evidence type="ECO:0008006" key="5">
    <source>
        <dbReference type="Google" id="ProtNLM"/>
    </source>
</evidence>
<feature type="region of interest" description="Disordered" evidence="1">
    <location>
        <begin position="19"/>
        <end position="47"/>
    </location>
</feature>
<keyword evidence="4" id="KW-1185">Reference proteome</keyword>
<dbReference type="AlphaFoldDB" id="A0A179FXE6"/>
<feature type="signal peptide" evidence="2">
    <location>
        <begin position="1"/>
        <end position="16"/>
    </location>
</feature>
<feature type="region of interest" description="Disordered" evidence="1">
    <location>
        <begin position="133"/>
        <end position="188"/>
    </location>
</feature>
<name>A0A179FXE6_METCM</name>
<evidence type="ECO:0000313" key="3">
    <source>
        <dbReference type="EMBL" id="OAQ70047.1"/>
    </source>
</evidence>
<gene>
    <name evidence="3" type="ORF">VFPPC_15527</name>
</gene>
<dbReference type="Proteomes" id="UP000078397">
    <property type="component" value="Unassembled WGS sequence"/>
</dbReference>
<feature type="chain" id="PRO_5008102153" description="EB domain-containing protein" evidence="2">
    <location>
        <begin position="17"/>
        <end position="396"/>
    </location>
</feature>
<organism evidence="3 4">
    <name type="scientific">Pochonia chlamydosporia 170</name>
    <dbReference type="NCBI Taxonomy" id="1380566"/>
    <lineage>
        <taxon>Eukaryota</taxon>
        <taxon>Fungi</taxon>
        <taxon>Dikarya</taxon>
        <taxon>Ascomycota</taxon>
        <taxon>Pezizomycotina</taxon>
        <taxon>Sordariomycetes</taxon>
        <taxon>Hypocreomycetidae</taxon>
        <taxon>Hypocreales</taxon>
        <taxon>Clavicipitaceae</taxon>
        <taxon>Pochonia</taxon>
    </lineage>
</organism>
<dbReference type="GeneID" id="28857274"/>
<evidence type="ECO:0000256" key="2">
    <source>
        <dbReference type="SAM" id="SignalP"/>
    </source>
</evidence>
<dbReference type="KEGG" id="pchm:VFPPC_15527"/>
<reference evidence="3 4" key="1">
    <citation type="journal article" date="2016" name="PLoS Pathog.">
        <title>Biosynthesis of antibiotic leucinostatins in bio-control fungus Purpureocillium lilacinum and their inhibition on phytophthora revealed by genome mining.</title>
        <authorList>
            <person name="Wang G."/>
            <person name="Liu Z."/>
            <person name="Lin R."/>
            <person name="Li E."/>
            <person name="Mao Z."/>
            <person name="Ling J."/>
            <person name="Yang Y."/>
            <person name="Yin W.B."/>
            <person name="Xie B."/>
        </authorList>
    </citation>
    <scope>NUCLEOTIDE SEQUENCE [LARGE SCALE GENOMIC DNA]</scope>
    <source>
        <strain evidence="3">170</strain>
    </source>
</reference>
<dbReference type="EMBL" id="LSBJ02000002">
    <property type="protein sequence ID" value="OAQ70047.1"/>
    <property type="molecule type" value="Genomic_DNA"/>
</dbReference>
<evidence type="ECO:0000256" key="1">
    <source>
        <dbReference type="SAM" id="MobiDB-lite"/>
    </source>
</evidence>
<dbReference type="RefSeq" id="XP_018146584.1">
    <property type="nucleotide sequence ID" value="XM_018293280.1"/>
</dbReference>